<evidence type="ECO:0000256" key="1">
    <source>
        <dbReference type="SAM" id="Phobius"/>
    </source>
</evidence>
<name>A0A1R2CBJ3_9CILI</name>
<dbReference type="Gene3D" id="1.20.1250.20">
    <property type="entry name" value="MFS general substrate transporter like domains"/>
    <property type="match status" value="1"/>
</dbReference>
<keyword evidence="1" id="KW-0472">Membrane</keyword>
<feature type="transmembrane region" description="Helical" evidence="1">
    <location>
        <begin position="55"/>
        <end position="78"/>
    </location>
</feature>
<proteinExistence type="predicted"/>
<protein>
    <recommendedName>
        <fullName evidence="4">Major facilitator superfamily (MFS) profile domain-containing protein</fullName>
    </recommendedName>
</protein>
<reference evidence="2 3" key="1">
    <citation type="submission" date="2016-11" db="EMBL/GenBank/DDBJ databases">
        <title>The macronuclear genome of Stentor coeruleus: a giant cell with tiny introns.</title>
        <authorList>
            <person name="Slabodnick M."/>
            <person name="Ruby J.G."/>
            <person name="Reiff S.B."/>
            <person name="Swart E.C."/>
            <person name="Gosai S."/>
            <person name="Prabakaran S."/>
            <person name="Witkowska E."/>
            <person name="Larue G.E."/>
            <person name="Fisher S."/>
            <person name="Freeman R.M."/>
            <person name="Gunawardena J."/>
            <person name="Chu W."/>
            <person name="Stover N.A."/>
            <person name="Gregory B.D."/>
            <person name="Nowacki M."/>
            <person name="Derisi J."/>
            <person name="Roy S.W."/>
            <person name="Marshall W.F."/>
            <person name="Sood P."/>
        </authorList>
    </citation>
    <scope>NUCLEOTIDE SEQUENCE [LARGE SCALE GENOMIC DNA]</scope>
    <source>
        <strain evidence="2">WM001</strain>
    </source>
</reference>
<organism evidence="2 3">
    <name type="scientific">Stentor coeruleus</name>
    <dbReference type="NCBI Taxonomy" id="5963"/>
    <lineage>
        <taxon>Eukaryota</taxon>
        <taxon>Sar</taxon>
        <taxon>Alveolata</taxon>
        <taxon>Ciliophora</taxon>
        <taxon>Postciliodesmatophora</taxon>
        <taxon>Heterotrichea</taxon>
        <taxon>Heterotrichida</taxon>
        <taxon>Stentoridae</taxon>
        <taxon>Stentor</taxon>
    </lineage>
</organism>
<dbReference type="InterPro" id="IPR036259">
    <property type="entry name" value="MFS_trans_sf"/>
</dbReference>
<keyword evidence="1" id="KW-0812">Transmembrane</keyword>
<keyword evidence="1" id="KW-1133">Transmembrane helix</keyword>
<evidence type="ECO:0008006" key="4">
    <source>
        <dbReference type="Google" id="ProtNLM"/>
    </source>
</evidence>
<dbReference type="EMBL" id="MPUH01000208">
    <property type="protein sequence ID" value="OMJ86352.1"/>
    <property type="molecule type" value="Genomic_DNA"/>
</dbReference>
<sequence length="103" mass="11121">MISSSILVMQNNSVPPHELGRLNGTTSSLASFARSFAPALTGFVFSSTISSPLPLHLNCAFTFLCIAGMILFAAFFAVKVCKTNEKSYTEIEKEIALVDINET</sequence>
<dbReference type="OrthoDB" id="419616at2759"/>
<accession>A0A1R2CBJ3</accession>
<gene>
    <name evidence="2" type="ORF">SteCoe_12139</name>
</gene>
<dbReference type="AlphaFoldDB" id="A0A1R2CBJ3"/>
<dbReference type="SUPFAM" id="SSF103473">
    <property type="entry name" value="MFS general substrate transporter"/>
    <property type="match status" value="1"/>
</dbReference>
<evidence type="ECO:0000313" key="2">
    <source>
        <dbReference type="EMBL" id="OMJ86352.1"/>
    </source>
</evidence>
<comment type="caution">
    <text evidence="2">The sequence shown here is derived from an EMBL/GenBank/DDBJ whole genome shotgun (WGS) entry which is preliminary data.</text>
</comment>
<evidence type="ECO:0000313" key="3">
    <source>
        <dbReference type="Proteomes" id="UP000187209"/>
    </source>
</evidence>
<keyword evidence="3" id="KW-1185">Reference proteome</keyword>
<dbReference type="Proteomes" id="UP000187209">
    <property type="component" value="Unassembled WGS sequence"/>
</dbReference>